<proteinExistence type="predicted"/>
<keyword evidence="3" id="KW-1185">Reference proteome</keyword>
<protein>
    <submittedName>
        <fullName evidence="2">Uncharacterized protein</fullName>
    </submittedName>
</protein>
<evidence type="ECO:0000256" key="1">
    <source>
        <dbReference type="SAM" id="MobiDB-lite"/>
    </source>
</evidence>
<evidence type="ECO:0000313" key="3">
    <source>
        <dbReference type="Proteomes" id="UP000196710"/>
    </source>
</evidence>
<name>A0ABM6L6X5_9FIRM</name>
<dbReference type="EMBL" id="CP021422">
    <property type="protein sequence ID" value="ASB41154.1"/>
    <property type="molecule type" value="Genomic_DNA"/>
</dbReference>
<organism evidence="2 3">
    <name type="scientific">Acutalibacter muris</name>
    <dbReference type="NCBI Taxonomy" id="1796620"/>
    <lineage>
        <taxon>Bacteria</taxon>
        <taxon>Bacillati</taxon>
        <taxon>Bacillota</taxon>
        <taxon>Clostridia</taxon>
        <taxon>Eubacteriales</taxon>
        <taxon>Acutalibacteraceae</taxon>
        <taxon>Acutalibacter</taxon>
    </lineage>
</organism>
<sequence length="87" mass="9920">MRKKRKIHAIESGSTDRSPPPQNTRKARNSKEFRAISVAGAEGFEPSARGFGVDVEKTSANIWQSVFRAVEPFVFLRFSFREVLMLY</sequence>
<accession>A0ABM6L6X5</accession>
<gene>
    <name evidence="2" type="ORF">ADH66_11105</name>
</gene>
<evidence type="ECO:0000313" key="2">
    <source>
        <dbReference type="EMBL" id="ASB41154.1"/>
    </source>
</evidence>
<reference evidence="3" key="1">
    <citation type="submission" date="2017-05" db="EMBL/GenBank/DDBJ databases">
        <title>Improved OligoMM genomes.</title>
        <authorList>
            <person name="Garzetti D."/>
        </authorList>
    </citation>
    <scope>NUCLEOTIDE SEQUENCE [LARGE SCALE GENOMIC DNA]</scope>
    <source>
        <strain evidence="3">KB18</strain>
    </source>
</reference>
<feature type="region of interest" description="Disordered" evidence="1">
    <location>
        <begin position="1"/>
        <end position="31"/>
    </location>
</feature>
<dbReference type="Proteomes" id="UP000196710">
    <property type="component" value="Chromosome"/>
</dbReference>